<dbReference type="AlphaFoldDB" id="A0A9Q1ERJ8"/>
<evidence type="ECO:0000313" key="1">
    <source>
        <dbReference type="EMBL" id="KAJ8343715.1"/>
    </source>
</evidence>
<name>A0A9Q1ERJ8_SYNKA</name>
<evidence type="ECO:0000313" key="2">
    <source>
        <dbReference type="Proteomes" id="UP001152622"/>
    </source>
</evidence>
<organism evidence="1 2">
    <name type="scientific">Synaphobranchus kaupii</name>
    <name type="common">Kaup's arrowtooth eel</name>
    <dbReference type="NCBI Taxonomy" id="118154"/>
    <lineage>
        <taxon>Eukaryota</taxon>
        <taxon>Metazoa</taxon>
        <taxon>Chordata</taxon>
        <taxon>Craniata</taxon>
        <taxon>Vertebrata</taxon>
        <taxon>Euteleostomi</taxon>
        <taxon>Actinopterygii</taxon>
        <taxon>Neopterygii</taxon>
        <taxon>Teleostei</taxon>
        <taxon>Anguilliformes</taxon>
        <taxon>Synaphobranchidae</taxon>
        <taxon>Synaphobranchus</taxon>
    </lineage>
</organism>
<comment type="caution">
    <text evidence="1">The sequence shown here is derived from an EMBL/GenBank/DDBJ whole genome shotgun (WGS) entry which is preliminary data.</text>
</comment>
<gene>
    <name evidence="1" type="ORF">SKAU_G00310440</name>
</gene>
<reference evidence="1" key="1">
    <citation type="journal article" date="2023" name="Science">
        <title>Genome structures resolve the early diversification of teleost fishes.</title>
        <authorList>
            <person name="Parey E."/>
            <person name="Louis A."/>
            <person name="Montfort J."/>
            <person name="Bouchez O."/>
            <person name="Roques C."/>
            <person name="Iampietro C."/>
            <person name="Lluch J."/>
            <person name="Castinel A."/>
            <person name="Donnadieu C."/>
            <person name="Desvignes T."/>
            <person name="Floi Bucao C."/>
            <person name="Jouanno E."/>
            <person name="Wen M."/>
            <person name="Mejri S."/>
            <person name="Dirks R."/>
            <person name="Jansen H."/>
            <person name="Henkel C."/>
            <person name="Chen W.J."/>
            <person name="Zahm M."/>
            <person name="Cabau C."/>
            <person name="Klopp C."/>
            <person name="Thompson A.W."/>
            <person name="Robinson-Rechavi M."/>
            <person name="Braasch I."/>
            <person name="Lecointre G."/>
            <person name="Bobe J."/>
            <person name="Postlethwait J.H."/>
            <person name="Berthelot C."/>
            <person name="Roest Crollius H."/>
            <person name="Guiguen Y."/>
        </authorList>
    </citation>
    <scope>NUCLEOTIDE SEQUENCE</scope>
    <source>
        <strain evidence="1">WJC10195</strain>
    </source>
</reference>
<proteinExistence type="predicted"/>
<protein>
    <submittedName>
        <fullName evidence="1">Uncharacterized protein</fullName>
    </submittedName>
</protein>
<dbReference type="Proteomes" id="UP001152622">
    <property type="component" value="Chromosome 13"/>
</dbReference>
<dbReference type="EMBL" id="JAINUF010000013">
    <property type="protein sequence ID" value="KAJ8343715.1"/>
    <property type="molecule type" value="Genomic_DNA"/>
</dbReference>
<accession>A0A9Q1ERJ8</accession>
<keyword evidence="2" id="KW-1185">Reference proteome</keyword>
<sequence length="85" mass="9458">MERVQYARDVGATGTAMPQAAFLCGNGSCLTVCILNITRCHLMWEWSQPQFQVDNFCYGLFSAPKSSLNTYEKPSSICEKNGNNL</sequence>